<dbReference type="GO" id="GO:0016020">
    <property type="term" value="C:membrane"/>
    <property type="evidence" value="ECO:0007669"/>
    <property type="project" value="UniProtKB-SubCell"/>
</dbReference>
<dbReference type="GO" id="GO:0004888">
    <property type="term" value="F:transmembrane signaling receptor activity"/>
    <property type="evidence" value="ECO:0007669"/>
    <property type="project" value="InterPro"/>
</dbReference>
<dbReference type="AlphaFoldDB" id="A0A8S1EYY2"/>
<evidence type="ECO:0000313" key="8">
    <source>
        <dbReference type="Proteomes" id="UP000494206"/>
    </source>
</evidence>
<comment type="caution">
    <text evidence="7">The sequence shown here is derived from an EMBL/GenBank/DDBJ whole genome shotgun (WGS) entry which is preliminary data.</text>
</comment>
<name>A0A8S1EYY2_9PELO</name>
<keyword evidence="5 6" id="KW-0472">Membrane</keyword>
<evidence type="ECO:0000256" key="6">
    <source>
        <dbReference type="SAM" id="Phobius"/>
    </source>
</evidence>
<dbReference type="GO" id="GO:0007606">
    <property type="term" value="P:sensory perception of chemical stimulus"/>
    <property type="evidence" value="ECO:0007669"/>
    <property type="project" value="InterPro"/>
</dbReference>
<feature type="transmembrane region" description="Helical" evidence="6">
    <location>
        <begin position="77"/>
        <end position="98"/>
    </location>
</feature>
<feature type="transmembrane region" description="Helical" evidence="6">
    <location>
        <begin position="119"/>
        <end position="140"/>
    </location>
</feature>
<dbReference type="Proteomes" id="UP000494206">
    <property type="component" value="Unassembled WGS sequence"/>
</dbReference>
<evidence type="ECO:0000256" key="3">
    <source>
        <dbReference type="ARBA" id="ARBA00022692"/>
    </source>
</evidence>
<dbReference type="InterPro" id="IPR019408">
    <property type="entry name" value="7TM_GPCR_serpentine_rcpt_Srab"/>
</dbReference>
<evidence type="ECO:0000256" key="1">
    <source>
        <dbReference type="ARBA" id="ARBA00004141"/>
    </source>
</evidence>
<accession>A0A8S1EYY2</accession>
<dbReference type="PANTHER" id="PTHR31216">
    <property type="entry name" value="SERPENTINE RECEPTOR CLASS BETA-1-RELATED-RELATED"/>
    <property type="match status" value="1"/>
</dbReference>
<evidence type="ECO:0000256" key="2">
    <source>
        <dbReference type="ARBA" id="ARBA00006860"/>
    </source>
</evidence>
<reference evidence="7 8" key="1">
    <citation type="submission" date="2020-04" db="EMBL/GenBank/DDBJ databases">
        <authorList>
            <person name="Laetsch R D."/>
            <person name="Stevens L."/>
            <person name="Kumar S."/>
            <person name="Blaxter L. M."/>
        </authorList>
    </citation>
    <scope>NUCLEOTIDE SEQUENCE [LARGE SCALE GENOMIC DNA]</scope>
</reference>
<organism evidence="7 8">
    <name type="scientific">Caenorhabditis bovis</name>
    <dbReference type="NCBI Taxonomy" id="2654633"/>
    <lineage>
        <taxon>Eukaryota</taxon>
        <taxon>Metazoa</taxon>
        <taxon>Ecdysozoa</taxon>
        <taxon>Nematoda</taxon>
        <taxon>Chromadorea</taxon>
        <taxon>Rhabditida</taxon>
        <taxon>Rhabditina</taxon>
        <taxon>Rhabditomorpha</taxon>
        <taxon>Rhabditoidea</taxon>
        <taxon>Rhabditidae</taxon>
        <taxon>Peloderinae</taxon>
        <taxon>Caenorhabditis</taxon>
    </lineage>
</organism>
<sequence length="311" mass="35771">MSLSHFKVDLPNCLESPNLARVARNRKSMTPTEFIRPFQIVQSIYALLAAPSIAQIAYFLNVHIWRSTFHQRFKILITIYYGTIFVQQLCYIVSYTILAFERLLATIKHEEYENTDSKCYIMFLIIFTVIIPLLIISWAYRDSDFTSQLVIISITPPAGVKGRLNAIYIFSFFVSITNLMVVLYTRKANRKLLKQIGANLSSKFQVRENTMIAGFVSKVLTLNVMCSSVFTGGTWLLINTQLNGNEKMLTFLRNLLYLSPFNGFFGSLISIRHVSRRKRERVDAARRALMMPSTGRQAADAYTRILNDLWK</sequence>
<proteinExistence type="inferred from homology"/>
<feature type="transmembrane region" description="Helical" evidence="6">
    <location>
        <begin position="250"/>
        <end position="271"/>
    </location>
</feature>
<comment type="similarity">
    <text evidence="2">Belongs to the nematode receptor-like protein srb family.</text>
</comment>
<dbReference type="InterPro" id="IPR002184">
    <property type="entry name" value="7TM_GPCR_serpentine_rcpt_Srb"/>
</dbReference>
<protein>
    <submittedName>
        <fullName evidence="7">Uncharacterized protein</fullName>
    </submittedName>
</protein>
<dbReference type="OrthoDB" id="5792629at2759"/>
<keyword evidence="8" id="KW-1185">Reference proteome</keyword>
<feature type="transmembrane region" description="Helical" evidence="6">
    <location>
        <begin position="44"/>
        <end position="65"/>
    </location>
</feature>
<keyword evidence="3 6" id="KW-0812">Transmembrane</keyword>
<feature type="transmembrane region" description="Helical" evidence="6">
    <location>
        <begin position="166"/>
        <end position="185"/>
    </location>
</feature>
<evidence type="ECO:0000256" key="5">
    <source>
        <dbReference type="ARBA" id="ARBA00023136"/>
    </source>
</evidence>
<evidence type="ECO:0000256" key="4">
    <source>
        <dbReference type="ARBA" id="ARBA00022989"/>
    </source>
</evidence>
<dbReference type="Pfam" id="PF10292">
    <property type="entry name" value="7TM_GPCR_Srab"/>
    <property type="match status" value="1"/>
</dbReference>
<keyword evidence="4 6" id="KW-1133">Transmembrane helix</keyword>
<feature type="transmembrane region" description="Helical" evidence="6">
    <location>
        <begin position="219"/>
        <end position="238"/>
    </location>
</feature>
<dbReference type="PANTHER" id="PTHR31216:SF11">
    <property type="entry name" value="SERPENTINE RECEPTOR CLASS BETA-16-RELATED"/>
    <property type="match status" value="1"/>
</dbReference>
<dbReference type="EMBL" id="CADEPM010000004">
    <property type="protein sequence ID" value="CAB3405407.1"/>
    <property type="molecule type" value="Genomic_DNA"/>
</dbReference>
<evidence type="ECO:0000313" key="7">
    <source>
        <dbReference type="EMBL" id="CAB3405407.1"/>
    </source>
</evidence>
<gene>
    <name evidence="7" type="ORF">CBOVIS_LOCUS7605</name>
</gene>
<comment type="subcellular location">
    <subcellularLocation>
        <location evidence="1">Membrane</location>
        <topology evidence="1">Multi-pass membrane protein</topology>
    </subcellularLocation>
</comment>